<name>A0A2M6UUJ3_9HYPH</name>
<dbReference type="EMBL" id="NJGE01000003">
    <property type="protein sequence ID" value="PIT69764.1"/>
    <property type="molecule type" value="Genomic_DNA"/>
</dbReference>
<reference evidence="3 4" key="1">
    <citation type="submission" date="2017-06" db="EMBL/GenBank/DDBJ databases">
        <title>Draft genome of Bartonella tribocorum strain L103, isolated from a rodent in Laos.</title>
        <authorList>
            <person name="Hadjadj L."/>
            <person name="Jiyipong T."/>
            <person name="Morand S."/>
            <person name="Diene S.M."/>
            <person name="Rolain J.-M."/>
        </authorList>
    </citation>
    <scope>NUCLEOTIDE SEQUENCE [LARGE SCALE GENOMIC DNA]</scope>
    <source>
        <strain evidence="3 4">L103</strain>
    </source>
</reference>
<accession>A0A2M6UUJ3</accession>
<dbReference type="OrthoDB" id="7924257at2"/>
<evidence type="ECO:0000256" key="2">
    <source>
        <dbReference type="SAM" id="Phobius"/>
    </source>
</evidence>
<protein>
    <submittedName>
        <fullName evidence="3">Uncharacterized protein</fullName>
    </submittedName>
</protein>
<keyword evidence="2" id="KW-0472">Membrane</keyword>
<dbReference type="RefSeq" id="WP_100128396.1">
    <property type="nucleotide sequence ID" value="NZ_CADDYI010000003.1"/>
</dbReference>
<keyword evidence="2" id="KW-1133">Transmembrane helix</keyword>
<evidence type="ECO:0000313" key="4">
    <source>
        <dbReference type="Proteomes" id="UP000229839"/>
    </source>
</evidence>
<comment type="caution">
    <text evidence="3">The sequence shown here is derived from an EMBL/GenBank/DDBJ whole genome shotgun (WGS) entry which is preliminary data.</text>
</comment>
<feature type="transmembrane region" description="Helical" evidence="2">
    <location>
        <begin position="6"/>
        <end position="22"/>
    </location>
</feature>
<proteinExistence type="predicted"/>
<dbReference type="AlphaFoldDB" id="A0A2M6UUJ3"/>
<dbReference type="Proteomes" id="UP000229839">
    <property type="component" value="Unassembled WGS sequence"/>
</dbReference>
<sequence>MEDTTILVILAITLAFYYYFKASKLAKEIELRDELIASQKALMEGQLAENDKEIKWLQELQEQKEQERLQKNPKEQECVTSYKNINDNLQESEDVRALVREFVNKAPIINKYSDEKDDDRARKILQQLRKDEQTKNEAIEIIEDFNRWFMAKQSVTVAEANQWDRAQYLSFLLMKPKPMTWAELAEKSPEEQHRYSSCWKTVIY</sequence>
<keyword evidence="1" id="KW-0175">Coiled coil</keyword>
<feature type="coiled-coil region" evidence="1">
    <location>
        <begin position="47"/>
        <end position="77"/>
    </location>
</feature>
<organism evidence="3 4">
    <name type="scientific">Bartonella tribocorum</name>
    <dbReference type="NCBI Taxonomy" id="85701"/>
    <lineage>
        <taxon>Bacteria</taxon>
        <taxon>Pseudomonadati</taxon>
        <taxon>Pseudomonadota</taxon>
        <taxon>Alphaproteobacteria</taxon>
        <taxon>Hyphomicrobiales</taxon>
        <taxon>Bartonellaceae</taxon>
        <taxon>Bartonella</taxon>
    </lineage>
</organism>
<keyword evidence="2" id="KW-0812">Transmembrane</keyword>
<evidence type="ECO:0000256" key="1">
    <source>
        <dbReference type="SAM" id="Coils"/>
    </source>
</evidence>
<evidence type="ECO:0000313" key="3">
    <source>
        <dbReference type="EMBL" id="PIT69764.1"/>
    </source>
</evidence>
<gene>
    <name evidence="3" type="ORF">CER18_01725</name>
</gene>